<organism evidence="2 3">
    <name type="scientific">Chryseobacterium wanjuense</name>
    <dbReference type="NCBI Taxonomy" id="356305"/>
    <lineage>
        <taxon>Bacteria</taxon>
        <taxon>Pseudomonadati</taxon>
        <taxon>Bacteroidota</taxon>
        <taxon>Flavobacteriia</taxon>
        <taxon>Flavobacteriales</taxon>
        <taxon>Weeksellaceae</taxon>
        <taxon>Chryseobacterium group</taxon>
        <taxon>Chryseobacterium</taxon>
    </lineage>
</organism>
<protein>
    <submittedName>
        <fullName evidence="2">SnoaL-like domain-containing protein</fullName>
    </submittedName>
</protein>
<name>A0A1I0NXZ7_9FLAO</name>
<evidence type="ECO:0000313" key="3">
    <source>
        <dbReference type="Proteomes" id="UP000199469"/>
    </source>
</evidence>
<dbReference type="SUPFAM" id="SSF54427">
    <property type="entry name" value="NTF2-like"/>
    <property type="match status" value="1"/>
</dbReference>
<dbReference type="EMBL" id="FOIU01000001">
    <property type="protein sequence ID" value="SEW06442.1"/>
    <property type="molecule type" value="Genomic_DNA"/>
</dbReference>
<dbReference type="Proteomes" id="UP000199469">
    <property type="component" value="Unassembled WGS sequence"/>
</dbReference>
<proteinExistence type="predicted"/>
<dbReference type="OrthoDB" id="2084678at2"/>
<gene>
    <name evidence="2" type="ORF">SAMN05421841_0859</name>
</gene>
<dbReference type="Gene3D" id="3.10.450.50">
    <property type="match status" value="1"/>
</dbReference>
<evidence type="ECO:0000313" key="2">
    <source>
        <dbReference type="EMBL" id="SEW06442.1"/>
    </source>
</evidence>
<evidence type="ECO:0000259" key="1">
    <source>
        <dbReference type="Pfam" id="PF13577"/>
    </source>
</evidence>
<dbReference type="InterPro" id="IPR037401">
    <property type="entry name" value="SnoaL-like"/>
</dbReference>
<dbReference type="AlphaFoldDB" id="A0A1I0NXZ7"/>
<sequence>MKKTLTEDKIQLKELIDQVSILGDQKDFNNQVQLFTENALSETRAEGKVIMELKGRDVMAKAFAEFLKDVETVYHFNGQSLFTIKGDEATGTCYCLITLISNQKDKKIRTTIGAVYNDHYVLHDHQWLIDKRIGDFLWQEKCEIHSSEL</sequence>
<dbReference type="STRING" id="356305.SAMN05421841_0859"/>
<reference evidence="3" key="1">
    <citation type="submission" date="2016-10" db="EMBL/GenBank/DDBJ databases">
        <authorList>
            <person name="Varghese N."/>
            <person name="Submissions S."/>
        </authorList>
    </citation>
    <scope>NUCLEOTIDE SEQUENCE [LARGE SCALE GENOMIC DNA]</scope>
    <source>
        <strain evidence="3">DSM 17724</strain>
    </source>
</reference>
<keyword evidence="3" id="KW-1185">Reference proteome</keyword>
<accession>A0A1I0NXZ7</accession>
<dbReference type="RefSeq" id="WP_089790792.1">
    <property type="nucleotide sequence ID" value="NZ_FOIU01000001.1"/>
</dbReference>
<dbReference type="InterPro" id="IPR032710">
    <property type="entry name" value="NTF2-like_dom_sf"/>
</dbReference>
<feature type="domain" description="SnoaL-like" evidence="1">
    <location>
        <begin position="7"/>
        <end position="132"/>
    </location>
</feature>
<dbReference type="Pfam" id="PF13577">
    <property type="entry name" value="SnoaL_4"/>
    <property type="match status" value="1"/>
</dbReference>